<evidence type="ECO:0000256" key="1">
    <source>
        <dbReference type="SAM" id="SignalP"/>
    </source>
</evidence>
<comment type="caution">
    <text evidence="3">The sequence shown here is derived from an EMBL/GenBank/DDBJ whole genome shotgun (WGS) entry which is preliminary data.</text>
</comment>
<proteinExistence type="predicted"/>
<keyword evidence="4" id="KW-1185">Reference proteome</keyword>
<dbReference type="InterPro" id="IPR011033">
    <property type="entry name" value="PRC_barrel-like_sf"/>
</dbReference>
<gene>
    <name evidence="3" type="ORF">P775_05630</name>
</gene>
<keyword evidence="1" id="KW-0732">Signal</keyword>
<dbReference type="EMBL" id="AWWI01000045">
    <property type="protein sequence ID" value="PIL21193.1"/>
    <property type="molecule type" value="Genomic_DNA"/>
</dbReference>
<dbReference type="Gene3D" id="2.30.30.240">
    <property type="entry name" value="PRC-barrel domain"/>
    <property type="match status" value="1"/>
</dbReference>
<sequence>MTKFTTATAIALTLVGTSALAQDQNSGDTMSSEMTSVQLANMQGDLIRTRDITGGTIYTTNEADDESWDATAQYDAVGANWNEIGEIEDVILSRDGKMIGIVGEVGGFLDVGDKHVAIAVNDVSLVAVDDQEYAYVTRLNEEDLEELPGVDEGFWN</sequence>
<name>A0A2G8RI76_9RHOB</name>
<feature type="domain" description="PRC-barrel" evidence="2">
    <location>
        <begin position="82"/>
        <end position="125"/>
    </location>
</feature>
<feature type="signal peptide" evidence="1">
    <location>
        <begin position="1"/>
        <end position="21"/>
    </location>
</feature>
<feature type="chain" id="PRO_5013863096" description="PRC-barrel domain-containing protein" evidence="1">
    <location>
        <begin position="22"/>
        <end position="156"/>
    </location>
</feature>
<dbReference type="OrthoDB" id="6158291at2"/>
<dbReference type="RefSeq" id="WP_099910010.1">
    <property type="nucleotide sequence ID" value="NZ_AWWI01000045.1"/>
</dbReference>
<dbReference type="InterPro" id="IPR027275">
    <property type="entry name" value="PRC-brl_dom"/>
</dbReference>
<evidence type="ECO:0000313" key="4">
    <source>
        <dbReference type="Proteomes" id="UP000231259"/>
    </source>
</evidence>
<dbReference type="AlphaFoldDB" id="A0A2G8RI76"/>
<evidence type="ECO:0000313" key="3">
    <source>
        <dbReference type="EMBL" id="PIL21193.1"/>
    </source>
</evidence>
<protein>
    <recommendedName>
        <fullName evidence="2">PRC-barrel domain-containing protein</fullName>
    </recommendedName>
</protein>
<organism evidence="3 4">
    <name type="scientific">Puniceibacterium antarcticum</name>
    <dbReference type="NCBI Taxonomy" id="1206336"/>
    <lineage>
        <taxon>Bacteria</taxon>
        <taxon>Pseudomonadati</taxon>
        <taxon>Pseudomonadota</taxon>
        <taxon>Alphaproteobacteria</taxon>
        <taxon>Rhodobacterales</taxon>
        <taxon>Paracoccaceae</taxon>
        <taxon>Puniceibacterium</taxon>
    </lineage>
</organism>
<dbReference type="Proteomes" id="UP000231259">
    <property type="component" value="Unassembled WGS sequence"/>
</dbReference>
<evidence type="ECO:0000259" key="2">
    <source>
        <dbReference type="Pfam" id="PF05239"/>
    </source>
</evidence>
<dbReference type="SUPFAM" id="SSF50346">
    <property type="entry name" value="PRC-barrel domain"/>
    <property type="match status" value="1"/>
</dbReference>
<accession>A0A2G8RI76</accession>
<reference evidence="3 4" key="1">
    <citation type="submission" date="2013-09" db="EMBL/GenBank/DDBJ databases">
        <title>Genome sequencing of Phaeobacter antarcticus sp. nov. SM1211.</title>
        <authorList>
            <person name="Zhang X.-Y."/>
            <person name="Liu C."/>
            <person name="Chen X.-L."/>
            <person name="Xie B.-B."/>
            <person name="Qin Q.-L."/>
            <person name="Rong J.-C."/>
            <person name="Zhang Y.-Z."/>
        </authorList>
    </citation>
    <scope>NUCLEOTIDE SEQUENCE [LARGE SCALE GENOMIC DNA]</scope>
    <source>
        <strain evidence="3 4">SM1211</strain>
    </source>
</reference>
<dbReference type="Pfam" id="PF05239">
    <property type="entry name" value="PRC"/>
    <property type="match status" value="1"/>
</dbReference>